<evidence type="ECO:0000313" key="2">
    <source>
        <dbReference type="Proteomes" id="UP000290289"/>
    </source>
</evidence>
<accession>A0A498I128</accession>
<proteinExistence type="predicted"/>
<dbReference type="AlphaFoldDB" id="A0A498I128"/>
<protein>
    <submittedName>
        <fullName evidence="1">Uncharacterized protein</fullName>
    </submittedName>
</protein>
<comment type="caution">
    <text evidence="1">The sequence shown here is derived from an EMBL/GenBank/DDBJ whole genome shotgun (WGS) entry which is preliminary data.</text>
</comment>
<gene>
    <name evidence="1" type="ORF">DVH24_029852</name>
</gene>
<dbReference type="Proteomes" id="UP000290289">
    <property type="component" value="Chromosome 15"/>
</dbReference>
<name>A0A498I128_MALDO</name>
<dbReference type="EMBL" id="RDQH01000341">
    <property type="protein sequence ID" value="RXH75131.1"/>
    <property type="molecule type" value="Genomic_DNA"/>
</dbReference>
<reference evidence="1 2" key="1">
    <citation type="submission" date="2018-10" db="EMBL/GenBank/DDBJ databases">
        <title>A high-quality apple genome assembly.</title>
        <authorList>
            <person name="Hu J."/>
        </authorList>
    </citation>
    <scope>NUCLEOTIDE SEQUENCE [LARGE SCALE GENOMIC DNA]</scope>
    <source>
        <strain evidence="2">cv. HFTH1</strain>
        <tissue evidence="1">Young leaf</tissue>
    </source>
</reference>
<keyword evidence="2" id="KW-1185">Reference proteome</keyword>
<organism evidence="1 2">
    <name type="scientific">Malus domestica</name>
    <name type="common">Apple</name>
    <name type="synonym">Pyrus malus</name>
    <dbReference type="NCBI Taxonomy" id="3750"/>
    <lineage>
        <taxon>Eukaryota</taxon>
        <taxon>Viridiplantae</taxon>
        <taxon>Streptophyta</taxon>
        <taxon>Embryophyta</taxon>
        <taxon>Tracheophyta</taxon>
        <taxon>Spermatophyta</taxon>
        <taxon>Magnoliopsida</taxon>
        <taxon>eudicotyledons</taxon>
        <taxon>Gunneridae</taxon>
        <taxon>Pentapetalae</taxon>
        <taxon>rosids</taxon>
        <taxon>fabids</taxon>
        <taxon>Rosales</taxon>
        <taxon>Rosaceae</taxon>
        <taxon>Amygdaloideae</taxon>
        <taxon>Maleae</taxon>
        <taxon>Malus</taxon>
    </lineage>
</organism>
<sequence>MESEASELPKRPHASHTCFCGHPLLRLQIKTMREGCGDARLMMRKKAALLLVLWLAMSMGSWGQDKLKGGLGLKGGGAASKPTERAKKVALVQKFMDGALYSRKTSNNQS</sequence>
<evidence type="ECO:0000313" key="1">
    <source>
        <dbReference type="EMBL" id="RXH75131.1"/>
    </source>
</evidence>